<dbReference type="EMBL" id="CAKLPZ010000002">
    <property type="protein sequence ID" value="CAH1001440.1"/>
    <property type="molecule type" value="Genomic_DNA"/>
</dbReference>
<proteinExistence type="predicted"/>
<feature type="signal peptide" evidence="1">
    <location>
        <begin position="1"/>
        <end position="19"/>
    </location>
</feature>
<dbReference type="Proteomes" id="UP000837803">
    <property type="component" value="Unassembled WGS sequence"/>
</dbReference>
<keyword evidence="4" id="KW-1185">Reference proteome</keyword>
<dbReference type="RefSeq" id="WP_238751286.1">
    <property type="nucleotide sequence ID" value="NZ_CAKLPZ010000002.1"/>
</dbReference>
<evidence type="ECO:0000313" key="3">
    <source>
        <dbReference type="EMBL" id="CAH1001440.1"/>
    </source>
</evidence>
<feature type="chain" id="PRO_5045747809" description="Secretion system C-terminal sorting domain-containing protein" evidence="1">
    <location>
        <begin position="20"/>
        <end position="407"/>
    </location>
</feature>
<organism evidence="3 4">
    <name type="scientific">Neolewinella maritima</name>
    <dbReference type="NCBI Taxonomy" id="1383882"/>
    <lineage>
        <taxon>Bacteria</taxon>
        <taxon>Pseudomonadati</taxon>
        <taxon>Bacteroidota</taxon>
        <taxon>Saprospiria</taxon>
        <taxon>Saprospirales</taxon>
        <taxon>Lewinellaceae</taxon>
        <taxon>Neolewinella</taxon>
    </lineage>
</organism>
<evidence type="ECO:0000313" key="4">
    <source>
        <dbReference type="Proteomes" id="UP000837803"/>
    </source>
</evidence>
<evidence type="ECO:0000259" key="2">
    <source>
        <dbReference type="Pfam" id="PF18962"/>
    </source>
</evidence>
<dbReference type="NCBIfam" id="TIGR04183">
    <property type="entry name" value="Por_Secre_tail"/>
    <property type="match status" value="1"/>
</dbReference>
<sequence>MRLFSTLTLLLYLSFPAFGQWTPLSFTTGFDVTDANVYGDRLVVNLGGQMFTSADGGRTVDYISEDAGLGFAVSSYYLDTVLYVVTLDGSIYRTDNWGDTWQTTTVTPGRTEQFTALFAVADFYLATHPTGTIYRSEDGTSWRPIDLGSVDLPANDYLTTGLAIGDTVLAGLEGGVLRSEDRGASWRYVRMGDFDTQVGSLAVGETGILYAGTSGDGVYRSTDSGQSWTELNTGLPDRKRNIIDLLLVSGNELLISTNLAETDSNNLLRLNRATDTWETGFTPITERFVAIELASDGTSLFASTPSDGVFGRPLEQLTGTTSLRTATKAITTLIYPNPAVDQITLPDLPNKAPLIYRIYNTYGHLVQQGSVAQPTPSTTLAIAHLRAGHYTIQFHHTKTYVARFVKQ</sequence>
<feature type="domain" description="Secretion system C-terminal sorting" evidence="2">
    <location>
        <begin position="334"/>
        <end position="400"/>
    </location>
</feature>
<dbReference type="SUPFAM" id="SSF50939">
    <property type="entry name" value="Sialidases"/>
    <property type="match status" value="1"/>
</dbReference>
<protein>
    <recommendedName>
        <fullName evidence="2">Secretion system C-terminal sorting domain-containing protein</fullName>
    </recommendedName>
</protein>
<gene>
    <name evidence="3" type="ORF">LEM8419_02343</name>
</gene>
<reference evidence="3" key="1">
    <citation type="submission" date="2021-12" db="EMBL/GenBank/DDBJ databases">
        <authorList>
            <person name="Rodrigo-Torres L."/>
            <person name="Arahal R. D."/>
            <person name="Lucena T."/>
        </authorList>
    </citation>
    <scope>NUCLEOTIDE SEQUENCE</scope>
    <source>
        <strain evidence="3">CECT 8419</strain>
    </source>
</reference>
<dbReference type="Gene3D" id="2.130.10.10">
    <property type="entry name" value="YVTN repeat-like/Quinoprotein amine dehydrogenase"/>
    <property type="match status" value="2"/>
</dbReference>
<dbReference type="Pfam" id="PF18962">
    <property type="entry name" value="Por_Secre_tail"/>
    <property type="match status" value="1"/>
</dbReference>
<comment type="caution">
    <text evidence="3">The sequence shown here is derived from an EMBL/GenBank/DDBJ whole genome shotgun (WGS) entry which is preliminary data.</text>
</comment>
<name>A0ABM9B266_9BACT</name>
<dbReference type="InterPro" id="IPR015943">
    <property type="entry name" value="WD40/YVTN_repeat-like_dom_sf"/>
</dbReference>
<accession>A0ABM9B266</accession>
<dbReference type="InterPro" id="IPR026444">
    <property type="entry name" value="Secre_tail"/>
</dbReference>
<dbReference type="InterPro" id="IPR036278">
    <property type="entry name" value="Sialidase_sf"/>
</dbReference>
<keyword evidence="1" id="KW-0732">Signal</keyword>
<evidence type="ECO:0000256" key="1">
    <source>
        <dbReference type="SAM" id="SignalP"/>
    </source>
</evidence>